<organism evidence="4 5">
    <name type="scientific">Coniochaeta hoffmannii</name>
    <dbReference type="NCBI Taxonomy" id="91930"/>
    <lineage>
        <taxon>Eukaryota</taxon>
        <taxon>Fungi</taxon>
        <taxon>Dikarya</taxon>
        <taxon>Ascomycota</taxon>
        <taxon>Pezizomycotina</taxon>
        <taxon>Sordariomycetes</taxon>
        <taxon>Sordariomycetidae</taxon>
        <taxon>Coniochaetales</taxon>
        <taxon>Coniochaetaceae</taxon>
        <taxon>Coniochaeta</taxon>
    </lineage>
</organism>
<evidence type="ECO:0000256" key="2">
    <source>
        <dbReference type="SAM" id="MobiDB-lite"/>
    </source>
</evidence>
<feature type="compositionally biased region" description="Basic and acidic residues" evidence="2">
    <location>
        <begin position="469"/>
        <end position="482"/>
    </location>
</feature>
<reference evidence="4" key="1">
    <citation type="submission" date="2022-07" db="EMBL/GenBank/DDBJ databases">
        <title>Fungi with potential for degradation of polypropylene.</title>
        <authorList>
            <person name="Gostincar C."/>
        </authorList>
    </citation>
    <scope>NUCLEOTIDE SEQUENCE</scope>
    <source>
        <strain evidence="4">EXF-13287</strain>
    </source>
</reference>
<sequence>MVAKISTPLNLGSPTLVATTASLRNRLPTQMRRCIPLYVGCVVLVVFIFNMSLFRSNQQHNLIRPPFTSKDSSVLSKPRDDFPMKIWQSWKVNPLQFERKHADVARSWAEKNPEYRYEVLTDGNEMHYVEEHFGPMGFNRPDIVTFFRDLRDPIVKADLLRYLIMYAEGGLWADIDVEAMKPMSKFIPPRYNVKDIDMVVGVEIDEPDWKDHPILGPKSRSFCQWTFMCKPQQPVMMRLIEHIMTWLNEVAKNQTQSISDVKLDFDQIISGTGPSAFTEAIMTEMNILAKKNGQKEVVWDDFHDISESKVVSRVLVLTVEAFAAGQGHSESGTHEAKAALVKHHYHASNWPGAHPRYNHPAYGEVEKCNWKDDCVHEWDEQVAAFNKMTPEEQAAIVAEMEKRRQDEKDQQEKEKKEREEEDRRKEEEKKKKEMDELKRKWKEEEAEEARKLAAGETVETTTTTAADAEATKDPKKKDDKKP</sequence>
<protein>
    <submittedName>
        <fullName evidence="4">Glycosyltransferase family 32 protein</fullName>
    </submittedName>
</protein>
<evidence type="ECO:0000256" key="1">
    <source>
        <dbReference type="ARBA" id="ARBA00009003"/>
    </source>
</evidence>
<feature type="transmembrane region" description="Helical" evidence="3">
    <location>
        <begin position="34"/>
        <end position="54"/>
    </location>
</feature>
<dbReference type="GO" id="GO:0006487">
    <property type="term" value="P:protein N-linked glycosylation"/>
    <property type="evidence" value="ECO:0007669"/>
    <property type="project" value="TreeGrafter"/>
</dbReference>
<dbReference type="InterPro" id="IPR007577">
    <property type="entry name" value="GlycoTrfase_DXD_sugar-bd_CS"/>
</dbReference>
<dbReference type="Gene3D" id="3.90.550.20">
    <property type="match status" value="1"/>
</dbReference>
<comment type="similarity">
    <text evidence="1">Belongs to the glycosyltransferase 32 family.</text>
</comment>
<gene>
    <name evidence="4" type="ORF">NKR19_g7010</name>
</gene>
<dbReference type="Pfam" id="PF04488">
    <property type="entry name" value="Gly_transf_sug"/>
    <property type="match status" value="1"/>
</dbReference>
<dbReference type="AlphaFoldDB" id="A0AA38RC34"/>
<keyword evidence="5" id="KW-1185">Reference proteome</keyword>
<dbReference type="FunFam" id="3.90.550.20:FF:000004">
    <property type="entry name" value="Glycosyltransferase family 32 protein"/>
    <property type="match status" value="1"/>
</dbReference>
<keyword evidence="3" id="KW-0472">Membrane</keyword>
<dbReference type="GO" id="GO:0000009">
    <property type="term" value="F:alpha-1,6-mannosyltransferase activity"/>
    <property type="evidence" value="ECO:0007669"/>
    <property type="project" value="InterPro"/>
</dbReference>
<dbReference type="InterPro" id="IPR039367">
    <property type="entry name" value="Och1-like"/>
</dbReference>
<dbReference type="PANTHER" id="PTHR31834:SF8">
    <property type="entry name" value="TRANSFERASE, PUTATIVE (AFU_ORTHOLOGUE AFUA_6G14040)-RELATED"/>
    <property type="match status" value="1"/>
</dbReference>
<feature type="compositionally biased region" description="Basic and acidic residues" evidence="2">
    <location>
        <begin position="401"/>
        <end position="453"/>
    </location>
</feature>
<dbReference type="SUPFAM" id="SSF53448">
    <property type="entry name" value="Nucleotide-diphospho-sugar transferases"/>
    <property type="match status" value="1"/>
</dbReference>
<feature type="compositionally biased region" description="Low complexity" evidence="2">
    <location>
        <begin position="459"/>
        <end position="468"/>
    </location>
</feature>
<keyword evidence="3" id="KW-0812">Transmembrane</keyword>
<dbReference type="InterPro" id="IPR029044">
    <property type="entry name" value="Nucleotide-diphossugar_trans"/>
</dbReference>
<feature type="region of interest" description="Disordered" evidence="2">
    <location>
        <begin position="401"/>
        <end position="482"/>
    </location>
</feature>
<proteinExistence type="inferred from homology"/>
<dbReference type="GO" id="GO:0000136">
    <property type="term" value="C:mannan polymerase complex"/>
    <property type="evidence" value="ECO:0007669"/>
    <property type="project" value="TreeGrafter"/>
</dbReference>
<dbReference type="Proteomes" id="UP001174691">
    <property type="component" value="Unassembled WGS sequence"/>
</dbReference>
<evidence type="ECO:0000313" key="4">
    <source>
        <dbReference type="EMBL" id="KAJ9143153.1"/>
    </source>
</evidence>
<keyword evidence="3" id="KW-1133">Transmembrane helix</keyword>
<name>A0AA38RC34_9PEZI</name>
<comment type="caution">
    <text evidence="4">The sequence shown here is derived from an EMBL/GenBank/DDBJ whole genome shotgun (WGS) entry which is preliminary data.</text>
</comment>
<dbReference type="EMBL" id="JANBVN010000116">
    <property type="protein sequence ID" value="KAJ9143153.1"/>
    <property type="molecule type" value="Genomic_DNA"/>
</dbReference>
<evidence type="ECO:0000313" key="5">
    <source>
        <dbReference type="Proteomes" id="UP001174691"/>
    </source>
</evidence>
<accession>A0AA38RC34</accession>
<dbReference type="PANTHER" id="PTHR31834">
    <property type="entry name" value="INITIATION-SPECIFIC ALPHA-1,6-MANNOSYLTRANSFERASE"/>
    <property type="match status" value="1"/>
</dbReference>
<evidence type="ECO:0000256" key="3">
    <source>
        <dbReference type="SAM" id="Phobius"/>
    </source>
</evidence>